<sequence length="526" mass="60730">MDNKNKTIKINSLCLLLLFTFFSFKVIGQTKNKTLIKTYYDDWAGIVAEEFYVIDGDSARIDGEYKRFFPGSDNLIVKSYYKDGVLHGTFQEFYENGQPHFIAHYKNGSQEGAYTSYYVEGMKKTEAQFKNNEMVDVMKKYYQSGELQIKNDIKKGTWKEFYPTGEKKSVSQMSGEKKNGLTEVFDIEGNLVQKGTYKEGVIDGIFYTYFPASNTVKKQSQFIEGKLEGESKEFYETGKIKEIIPFENNKEHGLRKAYYPSGVLMAEEKLIEGKVTGNYKNYYENGQLKAEMITAMGKDRKGVFREFSEEGVLLKEGHMQQGKMHGTTQLFYEDGKTKASYFYAKGIKKGEQKDFYEDGTTVKQLDVYSKNATVHTSKEFYPSGVLKAGGNYLGKVKNGEWKTYYADGSVKSVKVYQKGFEEGEAFIYRQNGVLLTKERYRKGRIVGIRMEYHEDGKTVLHEIPYDKGNIYGMVKKYYNDGTLREIGKKYKEQKLGSWKYYDESGNLEKEEIYEKGKLLKVNYPNE</sequence>
<dbReference type="Gene3D" id="3.90.930.1">
    <property type="match status" value="1"/>
</dbReference>
<dbReference type="Proteomes" id="UP000576082">
    <property type="component" value="Unassembled WGS sequence"/>
</dbReference>
<dbReference type="Pfam" id="PF07661">
    <property type="entry name" value="MORN_2"/>
    <property type="match status" value="6"/>
</dbReference>
<gene>
    <name evidence="1" type="ORF">HHU12_10655</name>
</gene>
<dbReference type="GO" id="GO:0005694">
    <property type="term" value="C:chromosome"/>
    <property type="evidence" value="ECO:0007669"/>
    <property type="project" value="TreeGrafter"/>
</dbReference>
<evidence type="ECO:0000313" key="2">
    <source>
        <dbReference type="Proteomes" id="UP000576082"/>
    </source>
</evidence>
<reference evidence="1 2" key="1">
    <citation type="submission" date="2020-04" db="EMBL/GenBank/DDBJ databases">
        <title>Flammeovirga sp. SR4, a novel species isolated from seawater.</title>
        <authorList>
            <person name="Wang X."/>
        </authorList>
    </citation>
    <scope>NUCLEOTIDE SEQUENCE [LARGE SCALE GENOMIC DNA]</scope>
    <source>
        <strain evidence="1 2">ATCC 23126</strain>
    </source>
</reference>
<proteinExistence type="predicted"/>
<name>A0A7X9RS01_9BACT</name>
<dbReference type="GO" id="GO:0070828">
    <property type="term" value="P:heterochromatin organization"/>
    <property type="evidence" value="ECO:0007669"/>
    <property type="project" value="TreeGrafter"/>
</dbReference>
<dbReference type="PANTHER" id="PTHR46820:SF1">
    <property type="entry name" value="HISTONE-LYSINE N-METHYLTRANSFERASE SETD7"/>
    <property type="match status" value="1"/>
</dbReference>
<keyword evidence="2" id="KW-1185">Reference proteome</keyword>
<protein>
    <submittedName>
        <fullName evidence="1">Toxin-antitoxin system YwqK family antitoxin</fullName>
    </submittedName>
</protein>
<accession>A0A7X9RS01</accession>
<organism evidence="1 2">
    <name type="scientific">Flammeovirga aprica JL-4</name>
    <dbReference type="NCBI Taxonomy" id="694437"/>
    <lineage>
        <taxon>Bacteria</taxon>
        <taxon>Pseudomonadati</taxon>
        <taxon>Bacteroidota</taxon>
        <taxon>Cytophagia</taxon>
        <taxon>Cytophagales</taxon>
        <taxon>Flammeovirgaceae</taxon>
        <taxon>Flammeovirga</taxon>
    </lineage>
</organism>
<dbReference type="EMBL" id="JABANE010000023">
    <property type="protein sequence ID" value="NME68418.1"/>
    <property type="molecule type" value="Genomic_DNA"/>
</dbReference>
<dbReference type="RefSeq" id="WP_169656720.1">
    <property type="nucleotide sequence ID" value="NZ_JABANE010000023.1"/>
</dbReference>
<comment type="caution">
    <text evidence="1">The sequence shown here is derived from an EMBL/GenBank/DDBJ whole genome shotgun (WGS) entry which is preliminary data.</text>
</comment>
<dbReference type="SUPFAM" id="SSF82185">
    <property type="entry name" value="Histone H3 K4-specific methyltransferase SET7/9 N-terminal domain"/>
    <property type="match status" value="5"/>
</dbReference>
<dbReference type="PANTHER" id="PTHR46820">
    <property type="entry name" value="HISTONE-LYSINE N-METHYLTRANSFERASE SETD7"/>
    <property type="match status" value="1"/>
</dbReference>
<dbReference type="GO" id="GO:0003682">
    <property type="term" value="F:chromatin binding"/>
    <property type="evidence" value="ECO:0007669"/>
    <property type="project" value="TreeGrafter"/>
</dbReference>
<dbReference type="AlphaFoldDB" id="A0A7X9RS01"/>
<dbReference type="InterPro" id="IPR011652">
    <property type="entry name" value="MORN_2"/>
</dbReference>
<evidence type="ECO:0000313" key="1">
    <source>
        <dbReference type="EMBL" id="NME68418.1"/>
    </source>
</evidence>
<dbReference type="Gene3D" id="2.20.110.10">
    <property type="entry name" value="Histone H3 K4-specific methyltransferase SET7/9 N-terminal domain"/>
    <property type="match status" value="5"/>
</dbReference>